<dbReference type="GO" id="GO:0005634">
    <property type="term" value="C:nucleus"/>
    <property type="evidence" value="ECO:0007669"/>
    <property type="project" value="UniProtKB-ARBA"/>
</dbReference>
<dbReference type="WBParaSite" id="Minc3s01859g26806">
    <property type="protein sequence ID" value="Minc3s01859g26806"/>
    <property type="gene ID" value="Minc3s01859g26806"/>
</dbReference>
<evidence type="ECO:0000313" key="9">
    <source>
        <dbReference type="Proteomes" id="UP000887563"/>
    </source>
</evidence>
<keyword evidence="3 5" id="KW-0863">Zinc-finger</keyword>
<keyword evidence="7" id="KW-0732">Signal</keyword>
<dbReference type="GO" id="GO:0000978">
    <property type="term" value="F:RNA polymerase II cis-regulatory region sequence-specific DNA binding"/>
    <property type="evidence" value="ECO:0007669"/>
    <property type="project" value="TreeGrafter"/>
</dbReference>
<dbReference type="GO" id="GO:0045944">
    <property type="term" value="P:positive regulation of transcription by RNA polymerase II"/>
    <property type="evidence" value="ECO:0007669"/>
    <property type="project" value="UniProtKB-ARBA"/>
</dbReference>
<organism evidence="9 10">
    <name type="scientific">Meloidogyne incognita</name>
    <name type="common">Southern root-knot nematode worm</name>
    <name type="synonym">Oxyuris incognita</name>
    <dbReference type="NCBI Taxonomy" id="6306"/>
    <lineage>
        <taxon>Eukaryota</taxon>
        <taxon>Metazoa</taxon>
        <taxon>Ecdysozoa</taxon>
        <taxon>Nematoda</taxon>
        <taxon>Chromadorea</taxon>
        <taxon>Rhabditida</taxon>
        <taxon>Tylenchina</taxon>
        <taxon>Tylenchomorpha</taxon>
        <taxon>Tylenchoidea</taxon>
        <taxon>Meloidogynidae</taxon>
        <taxon>Meloidogyninae</taxon>
        <taxon>Meloidogyne</taxon>
        <taxon>Meloidogyne incognita group</taxon>
    </lineage>
</organism>
<dbReference type="AlphaFoldDB" id="A0A914MP99"/>
<feature type="domain" description="C2H2-type" evidence="8">
    <location>
        <begin position="112"/>
        <end position="143"/>
    </location>
</feature>
<evidence type="ECO:0000256" key="6">
    <source>
        <dbReference type="SAM" id="MobiDB-lite"/>
    </source>
</evidence>
<evidence type="ECO:0000256" key="4">
    <source>
        <dbReference type="ARBA" id="ARBA00022833"/>
    </source>
</evidence>
<dbReference type="PANTHER" id="PTHR19818:SF139">
    <property type="entry name" value="PAIR-RULE PROTEIN ODD-PAIRED"/>
    <property type="match status" value="1"/>
</dbReference>
<feature type="compositionally biased region" description="Basic and acidic residues" evidence="6">
    <location>
        <begin position="187"/>
        <end position="206"/>
    </location>
</feature>
<keyword evidence="2" id="KW-0677">Repeat</keyword>
<dbReference type="SUPFAM" id="SSF57667">
    <property type="entry name" value="beta-beta-alpha zinc fingers"/>
    <property type="match status" value="2"/>
</dbReference>
<proteinExistence type="predicted"/>
<keyword evidence="4" id="KW-0862">Zinc</keyword>
<reference evidence="10" key="1">
    <citation type="submission" date="2022-11" db="UniProtKB">
        <authorList>
            <consortium name="WormBaseParasite"/>
        </authorList>
    </citation>
    <scope>IDENTIFICATION</scope>
</reference>
<accession>A0A914MP99</accession>
<keyword evidence="1" id="KW-0479">Metal-binding</keyword>
<evidence type="ECO:0000256" key="7">
    <source>
        <dbReference type="SAM" id="SignalP"/>
    </source>
</evidence>
<name>A0A914MP99_MELIC</name>
<evidence type="ECO:0000256" key="5">
    <source>
        <dbReference type="PROSITE-ProRule" id="PRU00042"/>
    </source>
</evidence>
<feature type="domain" description="C2H2-type" evidence="8">
    <location>
        <begin position="276"/>
        <end position="307"/>
    </location>
</feature>
<dbReference type="InterPro" id="IPR013087">
    <property type="entry name" value="Znf_C2H2_type"/>
</dbReference>
<feature type="signal peptide" evidence="7">
    <location>
        <begin position="1"/>
        <end position="22"/>
    </location>
</feature>
<evidence type="ECO:0000256" key="1">
    <source>
        <dbReference type="ARBA" id="ARBA00022723"/>
    </source>
</evidence>
<feature type="compositionally biased region" description="Low complexity" evidence="6">
    <location>
        <begin position="219"/>
        <end position="230"/>
    </location>
</feature>
<dbReference type="InterPro" id="IPR036236">
    <property type="entry name" value="Znf_C2H2_sf"/>
</dbReference>
<dbReference type="Proteomes" id="UP000887563">
    <property type="component" value="Unplaced"/>
</dbReference>
<evidence type="ECO:0000259" key="8">
    <source>
        <dbReference type="PROSITE" id="PS50157"/>
    </source>
</evidence>
<sequence length="353" mass="40452">MLNQKFKSIVILFFLLKNYSEGGPKERKTREKGRDGTSDHYPETPIKYGQQQNQGSASSFEGGSSAVPVDTGAPSSKLVCRWGECNREFDIGNEKDFYEHVYKHAGNEEKPYQCQWSDCNRTDAFSRRADLKKHLITHTGEKPNVCEFVYQNGVHCGKRYGQRGPLRNHQLTHTEPRIKHKCSKCRGPKERKTREKGRDGTSDHYPETPINYGQQQNQGSASSFEGGSSAVPVDTGAPSSKLVCRWGECNREFDIGNEKDFYEHVYKHAGNEEEPYQCQWSDCNRTDAFSRRANLKQHLITHTEEKPFVCDYVDQDGVRCERDFVHKQNFEAHQRSHTGENIIHCAYPSCNKV</sequence>
<dbReference type="GO" id="GO:0008270">
    <property type="term" value="F:zinc ion binding"/>
    <property type="evidence" value="ECO:0007669"/>
    <property type="project" value="UniProtKB-KW"/>
</dbReference>
<dbReference type="PANTHER" id="PTHR19818">
    <property type="entry name" value="ZINC FINGER PROTEIN ZIC AND GLI"/>
    <property type="match status" value="1"/>
</dbReference>
<feature type="domain" description="C2H2-type" evidence="8">
    <location>
        <begin position="144"/>
        <end position="178"/>
    </location>
</feature>
<evidence type="ECO:0000313" key="10">
    <source>
        <dbReference type="WBParaSite" id="Minc3s01859g26806"/>
    </source>
</evidence>
<keyword evidence="9" id="KW-1185">Reference proteome</keyword>
<protein>
    <submittedName>
        <fullName evidence="10">C2H2-type domain-containing protein</fullName>
    </submittedName>
</protein>
<feature type="compositionally biased region" description="Low complexity" evidence="6">
    <location>
        <begin position="55"/>
        <end position="66"/>
    </location>
</feature>
<feature type="domain" description="C2H2-type" evidence="8">
    <location>
        <begin position="308"/>
        <end position="342"/>
    </location>
</feature>
<dbReference type="Gene3D" id="3.30.160.60">
    <property type="entry name" value="Classic Zinc Finger"/>
    <property type="match status" value="4"/>
</dbReference>
<feature type="compositionally biased region" description="Basic and acidic residues" evidence="6">
    <location>
        <begin position="23"/>
        <end position="42"/>
    </location>
</feature>
<evidence type="ECO:0000256" key="2">
    <source>
        <dbReference type="ARBA" id="ARBA00022737"/>
    </source>
</evidence>
<dbReference type="GO" id="GO:0000981">
    <property type="term" value="F:DNA-binding transcription factor activity, RNA polymerase II-specific"/>
    <property type="evidence" value="ECO:0007669"/>
    <property type="project" value="TreeGrafter"/>
</dbReference>
<dbReference type="SMART" id="SM00355">
    <property type="entry name" value="ZnF_C2H2"/>
    <property type="match status" value="6"/>
</dbReference>
<feature type="region of interest" description="Disordered" evidence="6">
    <location>
        <begin position="182"/>
        <end position="237"/>
    </location>
</feature>
<feature type="chain" id="PRO_5036767842" evidence="7">
    <location>
        <begin position="23"/>
        <end position="353"/>
    </location>
</feature>
<feature type="region of interest" description="Disordered" evidence="6">
    <location>
        <begin position="23"/>
        <end position="73"/>
    </location>
</feature>
<dbReference type="PROSITE" id="PS50157">
    <property type="entry name" value="ZINC_FINGER_C2H2_2"/>
    <property type="match status" value="4"/>
</dbReference>
<dbReference type="InterPro" id="IPR050329">
    <property type="entry name" value="GLI_C2H2-zinc-finger"/>
</dbReference>
<evidence type="ECO:0000256" key="3">
    <source>
        <dbReference type="ARBA" id="ARBA00022771"/>
    </source>
</evidence>